<evidence type="ECO:0000313" key="5">
    <source>
        <dbReference type="Ensembl" id="ENSPMEP00000010849.1"/>
    </source>
</evidence>
<dbReference type="GO" id="GO:0001917">
    <property type="term" value="C:photoreceptor inner segment"/>
    <property type="evidence" value="ECO:0007669"/>
    <property type="project" value="TreeGrafter"/>
</dbReference>
<dbReference type="Gene3D" id="2.30.42.10">
    <property type="match status" value="1"/>
</dbReference>
<dbReference type="GO" id="GO:0060088">
    <property type="term" value="P:auditory receptor cell stereocilium organization"/>
    <property type="evidence" value="ECO:0007669"/>
    <property type="project" value="TreeGrafter"/>
</dbReference>
<keyword evidence="3" id="KW-0966">Cell projection</keyword>
<keyword evidence="2" id="KW-0677">Repeat</keyword>
<protein>
    <recommendedName>
        <fullName evidence="4">PDZ domain-containing protein</fullName>
    </recommendedName>
</protein>
<evidence type="ECO:0000256" key="1">
    <source>
        <dbReference type="ARBA" id="ARBA00004316"/>
    </source>
</evidence>
<name>A0A3B3X7B9_9TELE</name>
<comment type="subcellular location">
    <subcellularLocation>
        <location evidence="1">Cell projection</location>
    </subcellularLocation>
</comment>
<dbReference type="PANTHER" id="PTHR23116:SF37">
    <property type="entry name" value="WHIRLIN"/>
    <property type="match status" value="1"/>
</dbReference>
<reference evidence="5" key="1">
    <citation type="submission" date="2025-08" db="UniProtKB">
        <authorList>
            <consortium name="Ensembl"/>
        </authorList>
    </citation>
    <scope>IDENTIFICATION</scope>
</reference>
<accession>A0A3B3X7B9</accession>
<dbReference type="InterPro" id="IPR036034">
    <property type="entry name" value="PDZ_sf"/>
</dbReference>
<dbReference type="InterPro" id="IPR051844">
    <property type="entry name" value="USH2_Complex_Protein"/>
</dbReference>
<dbReference type="InterPro" id="IPR001478">
    <property type="entry name" value="PDZ"/>
</dbReference>
<dbReference type="Pfam" id="PF00595">
    <property type="entry name" value="PDZ"/>
    <property type="match status" value="1"/>
</dbReference>
<proteinExistence type="predicted"/>
<evidence type="ECO:0000313" key="6">
    <source>
        <dbReference type="Proteomes" id="UP000261480"/>
    </source>
</evidence>
<keyword evidence="6" id="KW-1185">Reference proteome</keyword>
<dbReference type="Ensembl" id="ENSPMET00000017805.1">
    <property type="protein sequence ID" value="ENSPMEP00000010849.1"/>
    <property type="gene ID" value="ENSPMEG00000012843.1"/>
</dbReference>
<dbReference type="STRING" id="48701.ENSPMEP00000010849"/>
<feature type="domain" description="PDZ" evidence="4">
    <location>
        <begin position="15"/>
        <end position="81"/>
    </location>
</feature>
<dbReference type="AlphaFoldDB" id="A0A3B3X7B9"/>
<organism evidence="5 6">
    <name type="scientific">Poecilia mexicana</name>
    <dbReference type="NCBI Taxonomy" id="48701"/>
    <lineage>
        <taxon>Eukaryota</taxon>
        <taxon>Metazoa</taxon>
        <taxon>Chordata</taxon>
        <taxon>Craniata</taxon>
        <taxon>Vertebrata</taxon>
        <taxon>Euteleostomi</taxon>
        <taxon>Actinopterygii</taxon>
        <taxon>Neopterygii</taxon>
        <taxon>Teleostei</taxon>
        <taxon>Neoteleostei</taxon>
        <taxon>Acanthomorphata</taxon>
        <taxon>Ovalentaria</taxon>
        <taxon>Atherinomorphae</taxon>
        <taxon>Cyprinodontiformes</taxon>
        <taxon>Poeciliidae</taxon>
        <taxon>Poeciliinae</taxon>
        <taxon>Poecilia</taxon>
    </lineage>
</organism>
<dbReference type="GO" id="GO:0002142">
    <property type="term" value="C:stereocilia ankle link complex"/>
    <property type="evidence" value="ECO:0007669"/>
    <property type="project" value="TreeGrafter"/>
</dbReference>
<dbReference type="GO" id="GO:0007605">
    <property type="term" value="P:sensory perception of sound"/>
    <property type="evidence" value="ECO:0007669"/>
    <property type="project" value="TreeGrafter"/>
</dbReference>
<dbReference type="SMART" id="SM00228">
    <property type="entry name" value="PDZ"/>
    <property type="match status" value="1"/>
</dbReference>
<evidence type="ECO:0000256" key="3">
    <source>
        <dbReference type="ARBA" id="ARBA00023273"/>
    </source>
</evidence>
<sequence>QMTARDASPVAVVTSVELVRGSNEGLGFSIRGGSEHGVGIYVSLVEPGSLAEKQGLRIGDQIMKVNDKVFEKVTHAEAVKVRQRVSVCKRQLWNAAGAMCCICPNRYG</sequence>
<evidence type="ECO:0000256" key="2">
    <source>
        <dbReference type="ARBA" id="ARBA00022737"/>
    </source>
</evidence>
<dbReference type="GO" id="GO:0032426">
    <property type="term" value="C:stereocilium tip"/>
    <property type="evidence" value="ECO:0007669"/>
    <property type="project" value="TreeGrafter"/>
</dbReference>
<reference evidence="5" key="2">
    <citation type="submission" date="2025-09" db="UniProtKB">
        <authorList>
            <consortium name="Ensembl"/>
        </authorList>
    </citation>
    <scope>IDENTIFICATION</scope>
</reference>
<dbReference type="GO" id="GO:0005886">
    <property type="term" value="C:plasma membrane"/>
    <property type="evidence" value="ECO:0007669"/>
    <property type="project" value="TreeGrafter"/>
</dbReference>
<dbReference type="Proteomes" id="UP000261480">
    <property type="component" value="Unplaced"/>
</dbReference>
<dbReference type="GO" id="GO:0005929">
    <property type="term" value="C:cilium"/>
    <property type="evidence" value="ECO:0007669"/>
    <property type="project" value="TreeGrafter"/>
</dbReference>
<dbReference type="PANTHER" id="PTHR23116">
    <property type="entry name" value="PDZ DOMAIN CONTAINING WHIRLIN AND HARMONIN-RELATED"/>
    <property type="match status" value="1"/>
</dbReference>
<evidence type="ECO:0000259" key="4">
    <source>
        <dbReference type="PROSITE" id="PS50106"/>
    </source>
</evidence>
<dbReference type="SUPFAM" id="SSF50156">
    <property type="entry name" value="PDZ domain-like"/>
    <property type="match status" value="1"/>
</dbReference>
<dbReference type="PROSITE" id="PS50106">
    <property type="entry name" value="PDZ"/>
    <property type="match status" value="1"/>
</dbReference>